<gene>
    <name evidence="2" type="ORF">BBBOND_0300680</name>
</gene>
<proteinExistence type="predicted"/>
<dbReference type="Proteomes" id="UP000033188">
    <property type="component" value="Chromosome 3"/>
</dbReference>
<evidence type="ECO:0000256" key="1">
    <source>
        <dbReference type="SAM" id="Phobius"/>
    </source>
</evidence>
<keyword evidence="1" id="KW-0812">Transmembrane</keyword>
<dbReference type="RefSeq" id="XP_012768349.1">
    <property type="nucleotide sequence ID" value="XM_012912895.1"/>
</dbReference>
<dbReference type="GeneID" id="24564704"/>
<reference evidence="3" key="1">
    <citation type="journal article" date="2014" name="Nucleic Acids Res.">
        <title>The evolutionary dynamics of variant antigen genes in Babesia reveal a history of genomic innovation underlying host-parasite interaction.</title>
        <authorList>
            <person name="Jackson A.P."/>
            <person name="Otto T.D."/>
            <person name="Darby A."/>
            <person name="Ramaprasad A."/>
            <person name="Xia D."/>
            <person name="Echaide I.E."/>
            <person name="Farber M."/>
            <person name="Gahlot S."/>
            <person name="Gamble J."/>
            <person name="Gupta D."/>
            <person name="Gupta Y."/>
            <person name="Jackson L."/>
            <person name="Malandrin L."/>
            <person name="Malas T.B."/>
            <person name="Moussa E."/>
            <person name="Nair M."/>
            <person name="Reid A.J."/>
            <person name="Sanders M."/>
            <person name="Sharma J."/>
            <person name="Tracey A."/>
            <person name="Quail M.A."/>
            <person name="Weir W."/>
            <person name="Wastling J.M."/>
            <person name="Hall N."/>
            <person name="Willadsen P."/>
            <person name="Lingelbach K."/>
            <person name="Shiels B."/>
            <person name="Tait A."/>
            <person name="Berriman M."/>
            <person name="Allred D.R."/>
            <person name="Pain A."/>
        </authorList>
    </citation>
    <scope>NUCLEOTIDE SEQUENCE [LARGE SCALE GENOMIC DNA]</scope>
    <source>
        <strain evidence="3">Bond</strain>
    </source>
</reference>
<name>A0A061D6I0_BABBI</name>
<dbReference type="OrthoDB" id="10440482at2759"/>
<dbReference type="VEuPathDB" id="PiroplasmaDB:BBBOND_0300680"/>
<sequence>MTQQGYNKTVCGLLLHIQLLACSILALFGVAAVANRDVITCGVAFLSAALIASVCVTLNNLTVICNCIGQVLIGIGLLYINYHSLHQAHPWITLVRYSTVISVFFAISSISVVCSVALLNLHGSKQTSLDENLFNGAASAFVTFEEYRAETYSCDEDPLLNTDTSIEIRTDNEFMSGGGDREDGQLTKGPEMAFSKEINTNMWDWVTVDDSNADDNDSSQQTQVINNSVLPQTDGNCPMYSSFDATFTVREPLLASDLSSQQSAVDYGVENKHVDITGNRSSNYTSGTDFWGSNVPNSHENNAGINTFLESEAMAENRLESLGPVMPAPLRNEDWKLSPRNPHSAIAWGGSIASRSNYVDIATANDPPMHHSLNSPRGYLQRADDTAITGQTLISSPEEAHIPTAGLQCIPVRDGSRLVLHRKELVSSSEESIVSKANVNTARYNLISAGDSLLSENVVGKQPFKYGVEFMSDSRYSEV</sequence>
<feature type="transmembrane region" description="Helical" evidence="1">
    <location>
        <begin position="12"/>
        <end position="31"/>
    </location>
</feature>
<feature type="transmembrane region" description="Helical" evidence="1">
    <location>
        <begin position="37"/>
        <end position="56"/>
    </location>
</feature>
<evidence type="ECO:0008006" key="4">
    <source>
        <dbReference type="Google" id="ProtNLM"/>
    </source>
</evidence>
<evidence type="ECO:0000313" key="2">
    <source>
        <dbReference type="EMBL" id="CDR96163.1"/>
    </source>
</evidence>
<keyword evidence="1" id="KW-0472">Membrane</keyword>
<evidence type="ECO:0000313" key="3">
    <source>
        <dbReference type="Proteomes" id="UP000033188"/>
    </source>
</evidence>
<organism evidence="2 3">
    <name type="scientific">Babesia bigemina</name>
    <dbReference type="NCBI Taxonomy" id="5866"/>
    <lineage>
        <taxon>Eukaryota</taxon>
        <taxon>Sar</taxon>
        <taxon>Alveolata</taxon>
        <taxon>Apicomplexa</taxon>
        <taxon>Aconoidasida</taxon>
        <taxon>Piroplasmida</taxon>
        <taxon>Babesiidae</taxon>
        <taxon>Babesia</taxon>
    </lineage>
</organism>
<accession>A0A061D6I0</accession>
<keyword evidence="1" id="KW-1133">Transmembrane helix</keyword>
<feature type="transmembrane region" description="Helical" evidence="1">
    <location>
        <begin position="63"/>
        <end position="82"/>
    </location>
</feature>
<dbReference type="KEGG" id="bbig:BBBOND_0300680"/>
<protein>
    <recommendedName>
        <fullName evidence="4">Transmembrane protein</fullName>
    </recommendedName>
</protein>
<dbReference type="AlphaFoldDB" id="A0A061D6I0"/>
<feature type="transmembrane region" description="Helical" evidence="1">
    <location>
        <begin position="94"/>
        <end position="119"/>
    </location>
</feature>
<dbReference type="EMBL" id="LK391709">
    <property type="protein sequence ID" value="CDR96163.1"/>
    <property type="molecule type" value="Genomic_DNA"/>
</dbReference>
<keyword evidence="3" id="KW-1185">Reference proteome</keyword>